<reference evidence="1" key="2">
    <citation type="journal article" date="2022" name="New Phytol.">
        <title>Evolutionary transition to the ectomycorrhizal habit in the genomes of a hyperdiverse lineage of mushroom-forming fungi.</title>
        <authorList>
            <person name="Looney B."/>
            <person name="Miyauchi S."/>
            <person name="Morin E."/>
            <person name="Drula E."/>
            <person name="Courty P.E."/>
            <person name="Kohler A."/>
            <person name="Kuo A."/>
            <person name="LaButti K."/>
            <person name="Pangilinan J."/>
            <person name="Lipzen A."/>
            <person name="Riley R."/>
            <person name="Andreopoulos W."/>
            <person name="He G."/>
            <person name="Johnson J."/>
            <person name="Nolan M."/>
            <person name="Tritt A."/>
            <person name="Barry K.W."/>
            <person name="Grigoriev I.V."/>
            <person name="Nagy L.G."/>
            <person name="Hibbett D."/>
            <person name="Henrissat B."/>
            <person name="Matheny P.B."/>
            <person name="Labbe J."/>
            <person name="Martin F.M."/>
        </authorList>
    </citation>
    <scope>NUCLEOTIDE SEQUENCE</scope>
    <source>
        <strain evidence="1">EC-137</strain>
    </source>
</reference>
<keyword evidence="2" id="KW-1185">Reference proteome</keyword>
<proteinExistence type="predicted"/>
<accession>A0ACB8QAD3</accession>
<feature type="non-terminal residue" evidence="1">
    <location>
        <position position="183"/>
    </location>
</feature>
<reference evidence="1" key="1">
    <citation type="submission" date="2021-02" db="EMBL/GenBank/DDBJ databases">
        <authorList>
            <consortium name="DOE Joint Genome Institute"/>
            <person name="Ahrendt S."/>
            <person name="Looney B.P."/>
            <person name="Miyauchi S."/>
            <person name="Morin E."/>
            <person name="Drula E."/>
            <person name="Courty P.E."/>
            <person name="Chicoki N."/>
            <person name="Fauchery L."/>
            <person name="Kohler A."/>
            <person name="Kuo A."/>
            <person name="Labutti K."/>
            <person name="Pangilinan J."/>
            <person name="Lipzen A."/>
            <person name="Riley R."/>
            <person name="Andreopoulos W."/>
            <person name="He G."/>
            <person name="Johnson J."/>
            <person name="Barry K.W."/>
            <person name="Grigoriev I.V."/>
            <person name="Nagy L."/>
            <person name="Hibbett D."/>
            <person name="Henrissat B."/>
            <person name="Matheny P.B."/>
            <person name="Labbe J."/>
            <person name="Martin F."/>
        </authorList>
    </citation>
    <scope>NUCLEOTIDE SEQUENCE</scope>
    <source>
        <strain evidence="1">EC-137</strain>
    </source>
</reference>
<dbReference type="EMBL" id="MU273729">
    <property type="protein sequence ID" value="KAI0028709.1"/>
    <property type="molecule type" value="Genomic_DNA"/>
</dbReference>
<comment type="caution">
    <text evidence="1">The sequence shown here is derived from an EMBL/GenBank/DDBJ whole genome shotgun (WGS) entry which is preliminary data.</text>
</comment>
<evidence type="ECO:0000313" key="2">
    <source>
        <dbReference type="Proteomes" id="UP000814128"/>
    </source>
</evidence>
<gene>
    <name evidence="1" type="ORF">K488DRAFT_33032</name>
</gene>
<protein>
    <submittedName>
        <fullName evidence="1">Uncharacterized protein</fullName>
    </submittedName>
</protein>
<evidence type="ECO:0000313" key="1">
    <source>
        <dbReference type="EMBL" id="KAI0028709.1"/>
    </source>
</evidence>
<sequence length="183" mass="20539">AKAARTASAPFDDLDSGLIVRTCDHVDFYVHGVLLSLCSTVFRDWLRQPYSPDTGSLVYTTDETSESIDNILRFCYPFLDRPSDVLGDLDILITTFEAARRLGFQLLVDRELRPALMRHVVTAPERIYALAWAHEMGDLARTAARATLDDPFVHCVELPEFGRIDGNKIIRLLVYQHACIAAA</sequence>
<name>A0ACB8QAD3_9AGAM</name>
<organism evidence="1 2">
    <name type="scientific">Vararia minispora EC-137</name>
    <dbReference type="NCBI Taxonomy" id="1314806"/>
    <lineage>
        <taxon>Eukaryota</taxon>
        <taxon>Fungi</taxon>
        <taxon>Dikarya</taxon>
        <taxon>Basidiomycota</taxon>
        <taxon>Agaricomycotina</taxon>
        <taxon>Agaricomycetes</taxon>
        <taxon>Russulales</taxon>
        <taxon>Lachnocladiaceae</taxon>
        <taxon>Vararia</taxon>
    </lineage>
</organism>
<dbReference type="Proteomes" id="UP000814128">
    <property type="component" value="Unassembled WGS sequence"/>
</dbReference>
<feature type="non-terminal residue" evidence="1">
    <location>
        <position position="1"/>
    </location>
</feature>